<keyword evidence="5" id="KW-1133">Transmembrane helix</keyword>
<dbReference type="PANTHER" id="PTHR48043">
    <property type="entry name" value="EG:EG0003.4 PROTEIN-RELATED"/>
    <property type="match status" value="1"/>
</dbReference>
<evidence type="ECO:0000313" key="7">
    <source>
        <dbReference type="Proteomes" id="UP001153712"/>
    </source>
</evidence>
<dbReference type="InterPro" id="IPR002213">
    <property type="entry name" value="UDP_glucos_trans"/>
</dbReference>
<dbReference type="PANTHER" id="PTHR48043:SF159">
    <property type="entry name" value="EG:EG0003.4 PROTEIN-RELATED"/>
    <property type="match status" value="1"/>
</dbReference>
<dbReference type="CDD" id="cd03784">
    <property type="entry name" value="GT1_Gtf-like"/>
    <property type="match status" value="1"/>
</dbReference>
<dbReference type="OrthoDB" id="5835829at2759"/>
<keyword evidence="2 4" id="KW-0328">Glycosyltransferase</keyword>
<keyword evidence="5" id="KW-0472">Membrane</keyword>
<keyword evidence="7" id="KW-1185">Reference proteome</keyword>
<dbReference type="GO" id="GO:0015020">
    <property type="term" value="F:glucuronosyltransferase activity"/>
    <property type="evidence" value="ECO:0007669"/>
    <property type="project" value="UniProtKB-EC"/>
</dbReference>
<evidence type="ECO:0000256" key="2">
    <source>
        <dbReference type="ARBA" id="ARBA00022676"/>
    </source>
</evidence>
<name>A0A9N9TPL7_PHYSR</name>
<sequence>MYSSKTMSKILLICFTLFVSYGEGAKILGVFMYPSISHQLVFQPIWKELSLRGHQVTIITPNPLKDPSLTNLTEIDVSFTYNKPAVKNPMRYVKKEQRSLTKVRAIFDVFMELFEEEMQSAGVQELLNKKDEKFDLFIVQISHYGNVFLPFANKYNTPVVGISSLGAFLHTHDVLGNPTHPVISPDILLGLSENMSFLERLNTFLYNISYRIYYYWVLLPEADKFSRKYFGDDIPYLGELDKNLSLVMLSANPLIHPPRPNVPNIININQLNVKEKKPLPKDIQEFLDSSPEGVIYFSLGSNVRSSSLSQELRKEIIGALAELPYKVIWKWEEDHLPNQPKNVMVRKWLPQQDILGHPNVKVFFMQGGLQSIEETINNEVPLVGMPFFTDQPANLRKIEELGMGLMIDHVSLTKDKLKAALLEVAQNKKYKENVIKGKAIINDQPMKGVEKAVWWIEYVLRHNGAKHLRSAAADMSFYNYFMVDVVLFLLACVILTVYIVMKIAKTFMKKPRKLKKN</sequence>
<proteinExistence type="inferred from homology"/>
<evidence type="ECO:0000313" key="6">
    <source>
        <dbReference type="EMBL" id="CAG9860676.1"/>
    </source>
</evidence>
<dbReference type="SUPFAM" id="SSF53756">
    <property type="entry name" value="UDP-Glycosyltransferase/glycogen phosphorylase"/>
    <property type="match status" value="1"/>
</dbReference>
<evidence type="ECO:0000256" key="1">
    <source>
        <dbReference type="ARBA" id="ARBA00009995"/>
    </source>
</evidence>
<dbReference type="EMBL" id="OU900096">
    <property type="protein sequence ID" value="CAG9860676.1"/>
    <property type="molecule type" value="Genomic_DNA"/>
</dbReference>
<comment type="subcellular location">
    <subcellularLocation>
        <location evidence="5">Membrane</location>
        <topology evidence="5">Single-pass membrane protein</topology>
    </subcellularLocation>
</comment>
<evidence type="ECO:0000256" key="3">
    <source>
        <dbReference type="ARBA" id="ARBA00022679"/>
    </source>
</evidence>
<evidence type="ECO:0000256" key="5">
    <source>
        <dbReference type="RuleBase" id="RU362059"/>
    </source>
</evidence>
<dbReference type="GO" id="GO:0016020">
    <property type="term" value="C:membrane"/>
    <property type="evidence" value="ECO:0007669"/>
    <property type="project" value="UniProtKB-SubCell"/>
</dbReference>
<feature type="chain" id="PRO_5040548034" description="UDP-glucuronosyltransferase" evidence="5">
    <location>
        <begin position="25"/>
        <end position="517"/>
    </location>
</feature>
<dbReference type="EC" id="2.4.1.17" evidence="5"/>
<keyword evidence="5" id="KW-0732">Signal</keyword>
<protein>
    <recommendedName>
        <fullName evidence="5">UDP-glucuronosyltransferase</fullName>
        <ecNumber evidence="5">2.4.1.17</ecNumber>
    </recommendedName>
</protein>
<dbReference type="Proteomes" id="UP001153712">
    <property type="component" value="Chromosome 3"/>
</dbReference>
<gene>
    <name evidence="6" type="ORF">PHYEVI_LOCUS7025</name>
</gene>
<comment type="catalytic activity">
    <reaction evidence="5">
        <text>glucuronate acceptor + UDP-alpha-D-glucuronate = acceptor beta-D-glucuronoside + UDP + H(+)</text>
        <dbReference type="Rhea" id="RHEA:21032"/>
        <dbReference type="ChEBI" id="CHEBI:15378"/>
        <dbReference type="ChEBI" id="CHEBI:58052"/>
        <dbReference type="ChEBI" id="CHEBI:58223"/>
        <dbReference type="ChEBI" id="CHEBI:132367"/>
        <dbReference type="ChEBI" id="CHEBI:132368"/>
        <dbReference type="EC" id="2.4.1.17"/>
    </reaction>
</comment>
<dbReference type="AlphaFoldDB" id="A0A9N9TPL7"/>
<reference evidence="6" key="1">
    <citation type="submission" date="2022-01" db="EMBL/GenBank/DDBJ databases">
        <authorList>
            <person name="King R."/>
        </authorList>
    </citation>
    <scope>NUCLEOTIDE SEQUENCE</scope>
</reference>
<evidence type="ECO:0000256" key="4">
    <source>
        <dbReference type="RuleBase" id="RU003718"/>
    </source>
</evidence>
<feature type="signal peptide" evidence="5">
    <location>
        <begin position="1"/>
        <end position="24"/>
    </location>
</feature>
<keyword evidence="3 4" id="KW-0808">Transferase</keyword>
<organism evidence="6 7">
    <name type="scientific">Phyllotreta striolata</name>
    <name type="common">Striped flea beetle</name>
    <name type="synonym">Crioceris striolata</name>
    <dbReference type="NCBI Taxonomy" id="444603"/>
    <lineage>
        <taxon>Eukaryota</taxon>
        <taxon>Metazoa</taxon>
        <taxon>Ecdysozoa</taxon>
        <taxon>Arthropoda</taxon>
        <taxon>Hexapoda</taxon>
        <taxon>Insecta</taxon>
        <taxon>Pterygota</taxon>
        <taxon>Neoptera</taxon>
        <taxon>Endopterygota</taxon>
        <taxon>Coleoptera</taxon>
        <taxon>Polyphaga</taxon>
        <taxon>Cucujiformia</taxon>
        <taxon>Chrysomeloidea</taxon>
        <taxon>Chrysomelidae</taxon>
        <taxon>Galerucinae</taxon>
        <taxon>Alticini</taxon>
        <taxon>Phyllotreta</taxon>
    </lineage>
</organism>
<dbReference type="FunFam" id="3.40.50.2000:FF:000050">
    <property type="entry name" value="UDP-glucuronosyltransferase"/>
    <property type="match status" value="1"/>
</dbReference>
<dbReference type="Pfam" id="PF00201">
    <property type="entry name" value="UDPGT"/>
    <property type="match status" value="1"/>
</dbReference>
<keyword evidence="5" id="KW-0812">Transmembrane</keyword>
<dbReference type="PROSITE" id="PS00375">
    <property type="entry name" value="UDPGT"/>
    <property type="match status" value="1"/>
</dbReference>
<dbReference type="Gene3D" id="3.40.50.2000">
    <property type="entry name" value="Glycogen Phosphorylase B"/>
    <property type="match status" value="2"/>
</dbReference>
<feature type="transmembrane region" description="Helical" evidence="5">
    <location>
        <begin position="477"/>
        <end position="500"/>
    </location>
</feature>
<dbReference type="InterPro" id="IPR050271">
    <property type="entry name" value="UDP-glycosyltransferase"/>
</dbReference>
<accession>A0A9N9TPL7</accession>
<dbReference type="InterPro" id="IPR035595">
    <property type="entry name" value="UDP_glycos_trans_CS"/>
</dbReference>
<comment type="similarity">
    <text evidence="1 4">Belongs to the UDP-glycosyltransferase family.</text>
</comment>